<sequence length="73" mass="8313">MEKKTLQIDVIGPIEGVSDVVKCLIYYNGHSYGFFMHKVSYEALMYDELFIRDGKSEDSAGVINTTNVFVEEK</sequence>
<reference evidence="2" key="1">
    <citation type="submission" date="2016-11" db="EMBL/GenBank/DDBJ databases">
        <authorList>
            <person name="Varghese N."/>
            <person name="Submissions S."/>
        </authorList>
    </citation>
    <scope>NUCLEOTIDE SEQUENCE [LARGE SCALE GENOMIC DNA]</scope>
    <source>
        <strain evidence="2">DSM 27370</strain>
    </source>
</reference>
<dbReference type="STRING" id="1346286.SAMN05444362_101645"/>
<dbReference type="Proteomes" id="UP000184480">
    <property type="component" value="Unassembled WGS sequence"/>
</dbReference>
<name>A0A1M4UME0_9BACT</name>
<evidence type="ECO:0000313" key="2">
    <source>
        <dbReference type="Proteomes" id="UP000184480"/>
    </source>
</evidence>
<dbReference type="OrthoDB" id="1040458at2"/>
<keyword evidence="2" id="KW-1185">Reference proteome</keyword>
<gene>
    <name evidence="1" type="ORF">SAMN05444362_101645</name>
</gene>
<accession>A0A1M4UME0</accession>
<dbReference type="EMBL" id="FQUC01000001">
    <property type="protein sequence ID" value="SHE57825.1"/>
    <property type="molecule type" value="Genomic_DNA"/>
</dbReference>
<dbReference type="RefSeq" id="WP_062175734.1">
    <property type="nucleotide sequence ID" value="NZ_BBXL01000001.1"/>
</dbReference>
<dbReference type="AlphaFoldDB" id="A0A1M4UME0"/>
<organism evidence="1 2">
    <name type="scientific">Dysgonomonas macrotermitis</name>
    <dbReference type="NCBI Taxonomy" id="1346286"/>
    <lineage>
        <taxon>Bacteria</taxon>
        <taxon>Pseudomonadati</taxon>
        <taxon>Bacteroidota</taxon>
        <taxon>Bacteroidia</taxon>
        <taxon>Bacteroidales</taxon>
        <taxon>Dysgonomonadaceae</taxon>
        <taxon>Dysgonomonas</taxon>
    </lineage>
</organism>
<proteinExistence type="predicted"/>
<evidence type="ECO:0000313" key="1">
    <source>
        <dbReference type="EMBL" id="SHE57825.1"/>
    </source>
</evidence>
<protein>
    <submittedName>
        <fullName evidence="1">Uncharacterized protein</fullName>
    </submittedName>
</protein>